<dbReference type="GO" id="GO:0015074">
    <property type="term" value="P:DNA integration"/>
    <property type="evidence" value="ECO:0007669"/>
    <property type="project" value="InterPro"/>
</dbReference>
<name>A0A6G7J0T9_9FLAO</name>
<protein>
    <submittedName>
        <fullName evidence="4">Site-specific integrase</fullName>
    </submittedName>
</protein>
<dbReference type="Pfam" id="PF13102">
    <property type="entry name" value="Phage_int_SAM_5"/>
    <property type="match status" value="1"/>
</dbReference>
<evidence type="ECO:0000313" key="5">
    <source>
        <dbReference type="Proteomes" id="UP000502928"/>
    </source>
</evidence>
<organism evidence="4 5">
    <name type="scientific">Flagellimonas oceani</name>
    <dbReference type="NCBI Taxonomy" id="2698672"/>
    <lineage>
        <taxon>Bacteria</taxon>
        <taxon>Pseudomonadati</taxon>
        <taxon>Bacteroidota</taxon>
        <taxon>Flavobacteriia</taxon>
        <taxon>Flavobacteriales</taxon>
        <taxon>Flavobacteriaceae</taxon>
        <taxon>Flagellimonas</taxon>
    </lineage>
</organism>
<keyword evidence="1" id="KW-0238">DNA-binding</keyword>
<dbReference type="Gene3D" id="1.10.150.130">
    <property type="match status" value="1"/>
</dbReference>
<dbReference type="InterPro" id="IPR010998">
    <property type="entry name" value="Integrase_recombinase_N"/>
</dbReference>
<evidence type="ECO:0000259" key="3">
    <source>
        <dbReference type="Pfam" id="PF13102"/>
    </source>
</evidence>
<keyword evidence="2" id="KW-0233">DNA recombination</keyword>
<dbReference type="SUPFAM" id="SSF56349">
    <property type="entry name" value="DNA breaking-rejoining enzymes"/>
    <property type="match status" value="1"/>
</dbReference>
<dbReference type="InterPro" id="IPR011010">
    <property type="entry name" value="DNA_brk_join_enz"/>
</dbReference>
<dbReference type="InterPro" id="IPR025269">
    <property type="entry name" value="SAM-like_dom"/>
</dbReference>
<reference evidence="4 5" key="1">
    <citation type="submission" date="2020-02" db="EMBL/GenBank/DDBJ databases">
        <title>Complete genome of Muricauda sp. 501str8.</title>
        <authorList>
            <person name="Dong B."/>
            <person name="Zhu S."/>
            <person name="Yang J."/>
            <person name="Chen J."/>
        </authorList>
    </citation>
    <scope>NUCLEOTIDE SEQUENCE [LARGE SCALE GENOMIC DNA]</scope>
    <source>
        <strain evidence="4 5">501str8</strain>
    </source>
</reference>
<dbReference type="GO" id="GO:0003677">
    <property type="term" value="F:DNA binding"/>
    <property type="evidence" value="ECO:0007669"/>
    <property type="project" value="UniProtKB-KW"/>
</dbReference>
<keyword evidence="5" id="KW-1185">Reference proteome</keyword>
<proteinExistence type="predicted"/>
<sequence length="295" mass="34629">MKQQRITTGAANQVEVASINPKLQELKDFLLVSYNEHFANGGVFNKDWLDRIVAKFNNRPFDESENKEIYFVPFVSNYIEESKNRLNPNTGRLIDHKTIQKYQTTLKRLEEFQNKEGVILKLWDIDLEFHTAFLKFLRIDGNYSNTTCNKYISQVKGFCREAKSMGLKVSPEVEHRDFTVRREKPIDVYLNEREIESIFNADFKGNDRLNNVRQLMIIGLWTGLRISDLKKIHEFNFTEDKIEILDSVKTGGYIHIPIHSQIKAVLSENNGELPRVISDVKFNLYMKEVCWKRRT</sequence>
<evidence type="ECO:0000256" key="1">
    <source>
        <dbReference type="ARBA" id="ARBA00023125"/>
    </source>
</evidence>
<gene>
    <name evidence="4" type="ORF">GVT53_05860</name>
</gene>
<dbReference type="EMBL" id="CP049616">
    <property type="protein sequence ID" value="QII44218.1"/>
    <property type="molecule type" value="Genomic_DNA"/>
</dbReference>
<dbReference type="GO" id="GO:0006310">
    <property type="term" value="P:DNA recombination"/>
    <property type="evidence" value="ECO:0007669"/>
    <property type="project" value="UniProtKB-KW"/>
</dbReference>
<evidence type="ECO:0000256" key="2">
    <source>
        <dbReference type="ARBA" id="ARBA00023172"/>
    </source>
</evidence>
<dbReference type="Proteomes" id="UP000502928">
    <property type="component" value="Chromosome"/>
</dbReference>
<dbReference type="InterPro" id="IPR013762">
    <property type="entry name" value="Integrase-like_cat_sf"/>
</dbReference>
<dbReference type="RefSeq" id="WP_166247879.1">
    <property type="nucleotide sequence ID" value="NZ_CP049616.1"/>
</dbReference>
<dbReference type="AlphaFoldDB" id="A0A6G7J0T9"/>
<accession>A0A6G7J0T9</accession>
<dbReference type="KEGG" id="mut:GVT53_05860"/>
<feature type="domain" description="Phage integrase SAM-like" evidence="3">
    <location>
        <begin position="71"/>
        <end position="167"/>
    </location>
</feature>
<evidence type="ECO:0000313" key="4">
    <source>
        <dbReference type="EMBL" id="QII44218.1"/>
    </source>
</evidence>
<dbReference type="Gene3D" id="1.10.443.10">
    <property type="entry name" value="Intergrase catalytic core"/>
    <property type="match status" value="1"/>
</dbReference>